<feature type="transmembrane region" description="Helical" evidence="1">
    <location>
        <begin position="190"/>
        <end position="210"/>
    </location>
</feature>
<feature type="transmembrane region" description="Helical" evidence="1">
    <location>
        <begin position="524"/>
        <end position="546"/>
    </location>
</feature>
<reference evidence="2" key="1">
    <citation type="journal article" date="2021" name="PeerJ">
        <title>Extensive microbial diversity within the chicken gut microbiome revealed by metagenomics and culture.</title>
        <authorList>
            <person name="Gilroy R."/>
            <person name="Ravi A."/>
            <person name="Getino M."/>
            <person name="Pursley I."/>
            <person name="Horton D.L."/>
            <person name="Alikhan N.F."/>
            <person name="Baker D."/>
            <person name="Gharbi K."/>
            <person name="Hall N."/>
            <person name="Watson M."/>
            <person name="Adriaenssens E.M."/>
            <person name="Foster-Nyarko E."/>
            <person name="Jarju S."/>
            <person name="Secka A."/>
            <person name="Antonio M."/>
            <person name="Oren A."/>
            <person name="Chaudhuri R.R."/>
            <person name="La Ragione R."/>
            <person name="Hildebrand F."/>
            <person name="Pallen M.J."/>
        </authorList>
    </citation>
    <scope>NUCLEOTIDE SEQUENCE</scope>
    <source>
        <strain evidence="2">ChiHjej12B11-14209</strain>
    </source>
</reference>
<feature type="transmembrane region" description="Helical" evidence="1">
    <location>
        <begin position="449"/>
        <end position="471"/>
    </location>
</feature>
<proteinExistence type="predicted"/>
<gene>
    <name evidence="2" type="ORF">IAA19_05635</name>
</gene>
<feature type="transmembrane region" description="Helical" evidence="1">
    <location>
        <begin position="258"/>
        <end position="284"/>
    </location>
</feature>
<feature type="transmembrane region" description="Helical" evidence="1">
    <location>
        <begin position="378"/>
        <end position="397"/>
    </location>
</feature>
<feature type="transmembrane region" description="Helical" evidence="1">
    <location>
        <begin position="38"/>
        <end position="58"/>
    </location>
</feature>
<keyword evidence="1" id="KW-0472">Membrane</keyword>
<comment type="caution">
    <text evidence="2">The sequence shown here is derived from an EMBL/GenBank/DDBJ whole genome shotgun (WGS) entry which is preliminary data.</text>
</comment>
<feature type="transmembrane region" description="Helical" evidence="1">
    <location>
        <begin position="491"/>
        <end position="512"/>
    </location>
</feature>
<organism evidence="2 3">
    <name type="scientific">Candidatus Olsenella pullistercoris</name>
    <dbReference type="NCBI Taxonomy" id="2838712"/>
    <lineage>
        <taxon>Bacteria</taxon>
        <taxon>Bacillati</taxon>
        <taxon>Actinomycetota</taxon>
        <taxon>Coriobacteriia</taxon>
        <taxon>Coriobacteriales</taxon>
        <taxon>Atopobiaceae</taxon>
        <taxon>Olsenella</taxon>
    </lineage>
</organism>
<keyword evidence="1" id="KW-0812">Transmembrane</keyword>
<feature type="transmembrane region" description="Helical" evidence="1">
    <location>
        <begin position="332"/>
        <end position="358"/>
    </location>
</feature>
<feature type="transmembrane region" description="Helical" evidence="1">
    <location>
        <begin position="64"/>
        <end position="90"/>
    </location>
</feature>
<feature type="transmembrane region" description="Helical" evidence="1">
    <location>
        <begin position="154"/>
        <end position="178"/>
    </location>
</feature>
<name>A0A9D2EZ08_9ACTN</name>
<evidence type="ECO:0000313" key="3">
    <source>
        <dbReference type="Proteomes" id="UP000824062"/>
    </source>
</evidence>
<evidence type="ECO:0000313" key="2">
    <source>
        <dbReference type="EMBL" id="HIZ46484.1"/>
    </source>
</evidence>
<feature type="transmembrane region" description="Helical" evidence="1">
    <location>
        <begin position="422"/>
        <end position="442"/>
    </location>
</feature>
<dbReference type="AlphaFoldDB" id="A0A9D2EZ08"/>
<feature type="transmembrane region" description="Helical" evidence="1">
    <location>
        <begin position="123"/>
        <end position="142"/>
    </location>
</feature>
<keyword evidence="1" id="KW-1133">Transmembrane helix</keyword>
<accession>A0A9D2EZ08</accession>
<reference evidence="2" key="2">
    <citation type="submission" date="2021-04" db="EMBL/GenBank/DDBJ databases">
        <authorList>
            <person name="Gilroy R."/>
        </authorList>
    </citation>
    <scope>NUCLEOTIDE SEQUENCE</scope>
    <source>
        <strain evidence="2">ChiHjej12B11-14209</strain>
    </source>
</reference>
<dbReference type="Proteomes" id="UP000824062">
    <property type="component" value="Unassembled WGS sequence"/>
</dbReference>
<dbReference type="EMBL" id="DXBM01000048">
    <property type="protein sequence ID" value="HIZ46484.1"/>
    <property type="molecule type" value="Genomic_DNA"/>
</dbReference>
<feature type="transmembrane region" description="Helical" evidence="1">
    <location>
        <begin position="230"/>
        <end position="251"/>
    </location>
</feature>
<protein>
    <submittedName>
        <fullName evidence="2">Uncharacterized protein</fullName>
    </submittedName>
</protein>
<sequence length="557" mass="54145">MAMTSHSCGRALAPLLSLQVRSLLYGLGVRRGRGRARLLGAAALAALLAAVAIAYLWALGSGMVAAGVAGAIPALAALAGSLAAVALVFVKAPGTVFGCRDYDLVAALPVPVRTVVLARTAPLYGFGVALSALLSAPLYAAYFTSASASPAAVAAAAAVSVLAPLAPSAAATLVSLALTSVAVRFRHAGAVQIALSALAVVAVVAGSLALGRASSGVDDAAALVAMGDMAGALSAAVASAYPPAAWAAAAVREGSVAGLLAFVALSLALPALVTLALAACYPSVNAAATSGPRRRARSVATSRGAASPLRSLTVKELRRVGSMPFYALNDCAGLILMVVAAGAISLFGVDALLASGVINGAQLDVRTVAAMRAQVDAALPWVFGFCGAMSLTAGPSVSLEARASWLMLTAPVGAGTVLGSKLLANLVLGGVAAAVCAVALLAGGTAPLLVLQCIVAAVGMLTGFAALALAVDASRPNLSWTTPAEVVKRGLPMMVGALGGALASLGLGLLSVTAAGSLGPAASAAINLVAPAACALVGLAALLAVARRGLPGPGWGE</sequence>
<evidence type="ECO:0000256" key="1">
    <source>
        <dbReference type="SAM" id="Phobius"/>
    </source>
</evidence>